<dbReference type="AlphaFoldDB" id="A0A7X3SL60"/>
<feature type="active site" description="Nucleophile and sulfur donor" evidence="1">
    <location>
        <position position="181"/>
    </location>
</feature>
<dbReference type="InterPro" id="IPR022310">
    <property type="entry name" value="NAD/GMP_synthase"/>
</dbReference>
<dbReference type="GO" id="GO:0006163">
    <property type="term" value="P:purine nucleotide metabolic process"/>
    <property type="evidence" value="ECO:0007669"/>
    <property type="project" value="UniProtKB-ARBA"/>
</dbReference>
<dbReference type="Pfam" id="PF02540">
    <property type="entry name" value="NAD_synthase"/>
    <property type="match status" value="1"/>
</dbReference>
<dbReference type="SUPFAM" id="SSF52402">
    <property type="entry name" value="Adenine nucleotide alpha hydrolases-like"/>
    <property type="match status" value="1"/>
</dbReference>
<dbReference type="InterPro" id="IPR014729">
    <property type="entry name" value="Rossmann-like_a/b/a_fold"/>
</dbReference>
<dbReference type="InterPro" id="IPR052188">
    <property type="entry name" value="Ni-pincer_cofactor_biosynth"/>
</dbReference>
<dbReference type="InterPro" id="IPR005232">
    <property type="entry name" value="LarE"/>
</dbReference>
<dbReference type="EMBL" id="WUQX01000001">
    <property type="protein sequence ID" value="MXP78071.1"/>
    <property type="molecule type" value="Genomic_DNA"/>
</dbReference>
<evidence type="ECO:0000256" key="1">
    <source>
        <dbReference type="PIRSR" id="PIRSR006661-1"/>
    </source>
</evidence>
<protein>
    <submittedName>
        <fullName evidence="3">ATP-dependent sacrificial sulfur transferase LarE</fullName>
    </submittedName>
</protein>
<dbReference type="PANTHER" id="PTHR43169">
    <property type="entry name" value="EXSB FAMILY PROTEIN"/>
    <property type="match status" value="1"/>
</dbReference>
<keyword evidence="4" id="KW-1185">Reference proteome</keyword>
<dbReference type="PANTHER" id="PTHR43169:SF2">
    <property type="entry name" value="NAD_GMP SYNTHASE DOMAIN-CONTAINING PROTEIN"/>
    <property type="match status" value="1"/>
</dbReference>
<dbReference type="NCBIfam" id="TIGR00268">
    <property type="entry name" value="ATP-dependent sacrificial sulfur transferase LarE"/>
    <property type="match status" value="1"/>
</dbReference>
<evidence type="ECO:0000313" key="4">
    <source>
        <dbReference type="Proteomes" id="UP000460412"/>
    </source>
</evidence>
<dbReference type="RefSeq" id="WP_159754144.1">
    <property type="nucleotide sequence ID" value="NZ_WUQX01000001.1"/>
</dbReference>
<dbReference type="CDD" id="cd01990">
    <property type="entry name" value="LarE-like"/>
    <property type="match status" value="1"/>
</dbReference>
<comment type="caution">
    <text evidence="3">The sequence shown here is derived from an EMBL/GenBank/DDBJ whole genome shotgun (WGS) entry which is preliminary data.</text>
</comment>
<feature type="domain" description="NAD/GMP synthase" evidence="2">
    <location>
        <begin position="5"/>
        <end position="85"/>
    </location>
</feature>
<dbReference type="GO" id="GO:0016783">
    <property type="term" value="F:sulfurtransferase activity"/>
    <property type="evidence" value="ECO:0007669"/>
    <property type="project" value="InterPro"/>
</dbReference>
<proteinExistence type="predicted"/>
<name>A0A7X3SL60_9FIRM</name>
<dbReference type="Proteomes" id="UP000460412">
    <property type="component" value="Unassembled WGS sequence"/>
</dbReference>
<organism evidence="3 4">
    <name type="scientific">Sporofaciens musculi</name>
    <dbReference type="NCBI Taxonomy" id="2681861"/>
    <lineage>
        <taxon>Bacteria</taxon>
        <taxon>Bacillati</taxon>
        <taxon>Bacillota</taxon>
        <taxon>Clostridia</taxon>
        <taxon>Lachnospirales</taxon>
        <taxon>Lachnospiraceae</taxon>
        <taxon>Sporofaciens</taxon>
    </lineage>
</organism>
<sequence length="270" mass="30506">MNSCQEKKDKISKIIHECAQEDLIVAFSGGVDSSLLLKLACDAAKETGKKVYGIYLHTMLHPAKEAKEAQKVAQDLGGIFRVLKLDELEGAGIADNPLDRCYRCKRYLFERIQDEAKVLGVSTILEGTNKDDCQVYRPGIRAVREMGILSPLADAEFTKADVRRLAKEYQISVSDKPSTPCLATRFPYGTPISYEEMRKVEQGENFLKGLGLYNVRLRIHRDIARIETDQKDLHLLVEKRGMITEYLKHLGYLYITLDLEGFRSGSMDVL</sequence>
<keyword evidence="3" id="KW-0808">Transferase</keyword>
<reference evidence="3 4" key="1">
    <citation type="submission" date="2019-12" db="EMBL/GenBank/DDBJ databases">
        <title>Sporaefaciens musculi gen. nov., sp. nov., a novel bacterium isolated from the caecum of an obese mouse.</title>
        <authorList>
            <person name="Rasmussen T.S."/>
            <person name="Streidl T."/>
            <person name="Hitch T.C.A."/>
            <person name="Wortmann E."/>
            <person name="Deptula P."/>
            <person name="Hansen M."/>
            <person name="Nielsen D.S."/>
            <person name="Clavel T."/>
            <person name="Vogensen F.K."/>
        </authorList>
    </citation>
    <scope>NUCLEOTIDE SEQUENCE [LARGE SCALE GENOMIC DNA]</scope>
    <source>
        <strain evidence="3 4">WCA-9-b2</strain>
    </source>
</reference>
<dbReference type="Gene3D" id="3.40.50.620">
    <property type="entry name" value="HUPs"/>
    <property type="match status" value="1"/>
</dbReference>
<dbReference type="PIRSF" id="PIRSF006661">
    <property type="entry name" value="PP-lp_UCP006661"/>
    <property type="match status" value="1"/>
</dbReference>
<evidence type="ECO:0000259" key="2">
    <source>
        <dbReference type="Pfam" id="PF02540"/>
    </source>
</evidence>
<accession>A0A7X3SL60</accession>
<gene>
    <name evidence="3" type="primary">larE</name>
    <name evidence="3" type="ORF">GN277_22755</name>
</gene>
<evidence type="ECO:0000313" key="3">
    <source>
        <dbReference type="EMBL" id="MXP78071.1"/>
    </source>
</evidence>